<sequence>MPRGAHVSSLQAPTTDQDLPGYLQALGVPGIIDLHVHFMPDRVQQKVWGFFDRLPELGEPAWPIAYRYSEPQRVQILRELGVKAFSTLNYAHRPGMAGYLNEYSKKFAAHYNDAIHSATFFPEPGVEEMVGQVLDDGARIFKVHVQVGSFSVLDPLLTSSWELIAQAKVPVVIHCGSGPHGGEFTGPGPIVELVERHPELVVIIAHMGMPEYDEFATLAKQAPNVYLDTTMVGTDYVRRNFAPMPEDYCDTMHELADKVVLGTDFPTIPYSYSHQIEALHNWGLGEDWMRKVLWHNPAKLLG</sequence>
<dbReference type="InterPro" id="IPR006680">
    <property type="entry name" value="Amidohydro-rel"/>
</dbReference>
<protein>
    <submittedName>
        <fullName evidence="3">Hydrolase</fullName>
    </submittedName>
</protein>
<dbReference type="Proteomes" id="UP000078292">
    <property type="component" value="Unassembled WGS sequence"/>
</dbReference>
<evidence type="ECO:0000256" key="1">
    <source>
        <dbReference type="ARBA" id="ARBA00023239"/>
    </source>
</evidence>
<dbReference type="EMBL" id="LXEY01000019">
    <property type="protein sequence ID" value="OAV60671.1"/>
    <property type="molecule type" value="Genomic_DNA"/>
</dbReference>
<feature type="domain" description="Amidohydrolase-related" evidence="2">
    <location>
        <begin position="32"/>
        <end position="302"/>
    </location>
</feature>
<name>A0A1B7LZ59_9MICC</name>
<keyword evidence="3" id="KW-0378">Hydrolase</keyword>
<dbReference type="AlphaFoldDB" id="A0A1B7LZ59"/>
<evidence type="ECO:0000259" key="2">
    <source>
        <dbReference type="Pfam" id="PF04909"/>
    </source>
</evidence>
<dbReference type="SUPFAM" id="SSF51556">
    <property type="entry name" value="Metallo-dependent hydrolases"/>
    <property type="match status" value="1"/>
</dbReference>
<evidence type="ECO:0000313" key="3">
    <source>
        <dbReference type="EMBL" id="OAV60671.1"/>
    </source>
</evidence>
<comment type="caution">
    <text evidence="3">The sequence shown here is derived from an EMBL/GenBank/DDBJ whole genome shotgun (WGS) entry which is preliminary data.</text>
</comment>
<dbReference type="PANTHER" id="PTHR21240">
    <property type="entry name" value="2-AMINO-3-CARBOXYLMUCONATE-6-SEMIALDEHYDE DECARBOXYLASE"/>
    <property type="match status" value="1"/>
</dbReference>
<dbReference type="InterPro" id="IPR032466">
    <property type="entry name" value="Metal_Hydrolase"/>
</dbReference>
<organism evidence="3 4">
    <name type="scientific">Enteractinococcus helveticum</name>
    <dbReference type="NCBI Taxonomy" id="1837282"/>
    <lineage>
        <taxon>Bacteria</taxon>
        <taxon>Bacillati</taxon>
        <taxon>Actinomycetota</taxon>
        <taxon>Actinomycetes</taxon>
        <taxon>Micrococcales</taxon>
        <taxon>Micrococcaceae</taxon>
    </lineage>
</organism>
<dbReference type="GO" id="GO:0005737">
    <property type="term" value="C:cytoplasm"/>
    <property type="evidence" value="ECO:0007669"/>
    <property type="project" value="TreeGrafter"/>
</dbReference>
<reference evidence="3 4" key="1">
    <citation type="submission" date="2016-04" db="EMBL/GenBank/DDBJ databases">
        <title>First whole genome shotgun sequence of the bacterium Enteractinococcus sp. strain UASWS1574.</title>
        <authorList>
            <person name="Crovadore J."/>
            <person name="Chablais R."/>
            <person name="Lefort F."/>
        </authorList>
    </citation>
    <scope>NUCLEOTIDE SEQUENCE [LARGE SCALE GENOMIC DNA]</scope>
    <source>
        <strain evidence="3 4">UASWS1574</strain>
    </source>
</reference>
<dbReference type="CDD" id="cd01292">
    <property type="entry name" value="metallo-dependent_hydrolases"/>
    <property type="match status" value="1"/>
</dbReference>
<evidence type="ECO:0000313" key="4">
    <source>
        <dbReference type="Proteomes" id="UP000078292"/>
    </source>
</evidence>
<dbReference type="InterPro" id="IPR032465">
    <property type="entry name" value="ACMSD"/>
</dbReference>
<keyword evidence="1" id="KW-0456">Lyase</keyword>
<gene>
    <name evidence="3" type="ORF">A6F49_11075</name>
</gene>
<dbReference type="STRING" id="1837282.A6F49_11075"/>
<dbReference type="Pfam" id="PF04909">
    <property type="entry name" value="Amidohydro_2"/>
    <property type="match status" value="1"/>
</dbReference>
<proteinExistence type="predicted"/>
<keyword evidence="4" id="KW-1185">Reference proteome</keyword>
<dbReference type="GO" id="GO:0019748">
    <property type="term" value="P:secondary metabolic process"/>
    <property type="evidence" value="ECO:0007669"/>
    <property type="project" value="TreeGrafter"/>
</dbReference>
<accession>A0A1B7LZ59</accession>
<dbReference type="GO" id="GO:0016831">
    <property type="term" value="F:carboxy-lyase activity"/>
    <property type="evidence" value="ECO:0007669"/>
    <property type="project" value="InterPro"/>
</dbReference>
<dbReference type="GO" id="GO:0016787">
    <property type="term" value="F:hydrolase activity"/>
    <property type="evidence" value="ECO:0007669"/>
    <property type="project" value="UniProtKB-KW"/>
</dbReference>
<dbReference type="Gene3D" id="3.20.20.140">
    <property type="entry name" value="Metal-dependent hydrolases"/>
    <property type="match status" value="1"/>
</dbReference>
<dbReference type="PANTHER" id="PTHR21240:SF28">
    <property type="entry name" value="ISO-OROTATE DECARBOXYLASE (EUROFUNG)"/>
    <property type="match status" value="1"/>
</dbReference>